<gene>
    <name evidence="6" type="ORF">EGW08_003538</name>
</gene>
<proteinExistence type="inferred from homology"/>
<keyword evidence="2" id="KW-0479">Metal-binding</keyword>
<dbReference type="GO" id="GO:0046872">
    <property type="term" value="F:metal ion binding"/>
    <property type="evidence" value="ECO:0007669"/>
    <property type="project" value="UniProtKB-KW"/>
</dbReference>
<dbReference type="InterPro" id="IPR003782">
    <property type="entry name" value="SCO1/SenC"/>
</dbReference>
<dbReference type="FunFam" id="3.40.30.10:FF:000013">
    <property type="entry name" value="Blast:Protein SCO1 homolog, mitochondrial"/>
    <property type="match status" value="1"/>
</dbReference>
<dbReference type="Gene3D" id="3.40.30.10">
    <property type="entry name" value="Glutaredoxin"/>
    <property type="match status" value="1"/>
</dbReference>
<dbReference type="PANTHER" id="PTHR12151">
    <property type="entry name" value="ELECTRON TRANSPORT PROTIN SCO1/SENC FAMILY MEMBER"/>
    <property type="match status" value="1"/>
</dbReference>
<keyword evidence="5" id="KW-1133">Transmembrane helix</keyword>
<reference evidence="6 7" key="1">
    <citation type="submission" date="2019-01" db="EMBL/GenBank/DDBJ databases">
        <title>A draft genome assembly of the solar-powered sea slug Elysia chlorotica.</title>
        <authorList>
            <person name="Cai H."/>
            <person name="Li Q."/>
            <person name="Fang X."/>
            <person name="Li J."/>
            <person name="Curtis N.E."/>
            <person name="Altenburger A."/>
            <person name="Shibata T."/>
            <person name="Feng M."/>
            <person name="Maeda T."/>
            <person name="Schwartz J.A."/>
            <person name="Shigenobu S."/>
            <person name="Lundholm N."/>
            <person name="Nishiyama T."/>
            <person name="Yang H."/>
            <person name="Hasebe M."/>
            <person name="Li S."/>
            <person name="Pierce S.K."/>
            <person name="Wang J."/>
        </authorList>
    </citation>
    <scope>NUCLEOTIDE SEQUENCE [LARGE SCALE GENOMIC DNA]</scope>
    <source>
        <strain evidence="6">EC2010</strain>
        <tissue evidence="6">Whole organism of an adult</tissue>
    </source>
</reference>
<feature type="region of interest" description="Disordered" evidence="4">
    <location>
        <begin position="96"/>
        <end position="116"/>
    </location>
</feature>
<keyword evidence="5" id="KW-0812">Transmembrane</keyword>
<feature type="disulfide bond" description="Redox-active" evidence="3">
    <location>
        <begin position="195"/>
        <end position="199"/>
    </location>
</feature>
<evidence type="ECO:0000256" key="1">
    <source>
        <dbReference type="ARBA" id="ARBA00010996"/>
    </source>
</evidence>
<feature type="binding site" evidence="2">
    <location>
        <position position="199"/>
    </location>
    <ligand>
        <name>Cu cation</name>
        <dbReference type="ChEBI" id="CHEBI:23378"/>
    </ligand>
</feature>
<dbReference type="GO" id="GO:0005739">
    <property type="term" value="C:mitochondrion"/>
    <property type="evidence" value="ECO:0007669"/>
    <property type="project" value="GOC"/>
</dbReference>
<keyword evidence="3" id="KW-1015">Disulfide bond</keyword>
<sequence length="331" mass="37414">MAFCTKVKLNVGLQLPYLNVCCSCSRLFLRPLHSRIEPPAVKFGSIEHRHRQSGFNLSLSSTQLPPLHKIQLGGCLNGTQASKCVYVNSSWRMFSTQQDAESRNPPKKKSTAQSKKSPISWKTLLVVAGLGGAFAIGMHIVKKEKEEELKKTRTRQLGKALLGGDWTLTDHHGNRRSSTDFRGQWVLIYFGFTNCPDICPEEIEKIVRVINQTDKDEDLPKIQPIVITVDPERDTPEALKEYCAEFSPRLLGFTGTVEEITAATRAYRVYFSAGPKDEDNDYIVDHSIISYLVNPEGEFVDYFGQNKTSPEIYNSIKLHISTYNIAEKRRK</sequence>
<keyword evidence="2" id="KW-0186">Copper</keyword>
<dbReference type="GO" id="GO:0033617">
    <property type="term" value="P:mitochondrial respiratory chain complex IV assembly"/>
    <property type="evidence" value="ECO:0007669"/>
    <property type="project" value="TreeGrafter"/>
</dbReference>
<protein>
    <recommendedName>
        <fullName evidence="8">Thioredoxin domain-containing protein</fullName>
    </recommendedName>
</protein>
<dbReference type="STRING" id="188477.A0A3S1CC85"/>
<evidence type="ECO:0000313" key="6">
    <source>
        <dbReference type="EMBL" id="RUS88723.1"/>
    </source>
</evidence>
<evidence type="ECO:0000256" key="3">
    <source>
        <dbReference type="PIRSR" id="PIRSR603782-2"/>
    </source>
</evidence>
<dbReference type="InterPro" id="IPR036249">
    <property type="entry name" value="Thioredoxin-like_sf"/>
</dbReference>
<dbReference type="Proteomes" id="UP000271974">
    <property type="component" value="Unassembled WGS sequence"/>
</dbReference>
<dbReference type="EMBL" id="RQTK01000075">
    <property type="protein sequence ID" value="RUS88723.1"/>
    <property type="molecule type" value="Genomic_DNA"/>
</dbReference>
<comment type="caution">
    <text evidence="6">The sequence shown here is derived from an EMBL/GenBank/DDBJ whole genome shotgun (WGS) entry which is preliminary data.</text>
</comment>
<dbReference type="CDD" id="cd02968">
    <property type="entry name" value="SCO"/>
    <property type="match status" value="1"/>
</dbReference>
<feature type="binding site" evidence="2">
    <location>
        <position position="286"/>
    </location>
    <ligand>
        <name>Cu cation</name>
        <dbReference type="ChEBI" id="CHEBI:23378"/>
    </ligand>
</feature>
<evidence type="ECO:0000256" key="4">
    <source>
        <dbReference type="SAM" id="MobiDB-lite"/>
    </source>
</evidence>
<dbReference type="PANTHER" id="PTHR12151:SF5">
    <property type="entry name" value="AT19154P"/>
    <property type="match status" value="1"/>
</dbReference>
<dbReference type="SUPFAM" id="SSF52833">
    <property type="entry name" value="Thioredoxin-like"/>
    <property type="match status" value="1"/>
</dbReference>
<organism evidence="6 7">
    <name type="scientific">Elysia chlorotica</name>
    <name type="common">Eastern emerald elysia</name>
    <name type="synonym">Sea slug</name>
    <dbReference type="NCBI Taxonomy" id="188477"/>
    <lineage>
        <taxon>Eukaryota</taxon>
        <taxon>Metazoa</taxon>
        <taxon>Spiralia</taxon>
        <taxon>Lophotrochozoa</taxon>
        <taxon>Mollusca</taxon>
        <taxon>Gastropoda</taxon>
        <taxon>Heterobranchia</taxon>
        <taxon>Euthyneura</taxon>
        <taxon>Panpulmonata</taxon>
        <taxon>Sacoglossa</taxon>
        <taxon>Placobranchoidea</taxon>
        <taxon>Plakobranchidae</taxon>
        <taxon>Elysia</taxon>
    </lineage>
</organism>
<evidence type="ECO:0000256" key="5">
    <source>
        <dbReference type="SAM" id="Phobius"/>
    </source>
</evidence>
<keyword evidence="7" id="KW-1185">Reference proteome</keyword>
<name>A0A3S1CC85_ELYCH</name>
<evidence type="ECO:0000313" key="7">
    <source>
        <dbReference type="Proteomes" id="UP000271974"/>
    </source>
</evidence>
<dbReference type="AlphaFoldDB" id="A0A3S1CC85"/>
<dbReference type="OrthoDB" id="270009at2759"/>
<feature type="binding site" evidence="2">
    <location>
        <position position="195"/>
    </location>
    <ligand>
        <name>Cu cation</name>
        <dbReference type="ChEBI" id="CHEBI:23378"/>
    </ligand>
</feature>
<keyword evidence="5" id="KW-0472">Membrane</keyword>
<evidence type="ECO:0000256" key="2">
    <source>
        <dbReference type="PIRSR" id="PIRSR603782-1"/>
    </source>
</evidence>
<comment type="similarity">
    <text evidence="1">Belongs to the SCO1/2 family.</text>
</comment>
<evidence type="ECO:0008006" key="8">
    <source>
        <dbReference type="Google" id="ProtNLM"/>
    </source>
</evidence>
<accession>A0A3S1CC85</accession>
<dbReference type="Pfam" id="PF02630">
    <property type="entry name" value="SCO1-SenC"/>
    <property type="match status" value="1"/>
</dbReference>
<feature type="transmembrane region" description="Helical" evidence="5">
    <location>
        <begin position="119"/>
        <end position="141"/>
    </location>
</feature>